<comment type="caution">
    <text evidence="3">The sequence shown here is derived from an EMBL/GenBank/DDBJ whole genome shotgun (WGS) entry which is preliminary data.</text>
</comment>
<reference evidence="3" key="1">
    <citation type="submission" date="2021-02" db="EMBL/GenBank/DDBJ databases">
        <authorList>
            <person name="Dougan E. K."/>
            <person name="Rhodes N."/>
            <person name="Thang M."/>
            <person name="Chan C."/>
        </authorList>
    </citation>
    <scope>NUCLEOTIDE SEQUENCE</scope>
</reference>
<keyword evidence="2" id="KW-0472">Membrane</keyword>
<keyword evidence="4" id="KW-1185">Reference proteome</keyword>
<dbReference type="AlphaFoldDB" id="A0A813DEV7"/>
<keyword evidence="2" id="KW-1133">Transmembrane helix</keyword>
<feature type="region of interest" description="Disordered" evidence="1">
    <location>
        <begin position="41"/>
        <end position="66"/>
    </location>
</feature>
<evidence type="ECO:0000256" key="2">
    <source>
        <dbReference type="SAM" id="Phobius"/>
    </source>
</evidence>
<evidence type="ECO:0000256" key="1">
    <source>
        <dbReference type="SAM" id="MobiDB-lite"/>
    </source>
</evidence>
<evidence type="ECO:0000313" key="3">
    <source>
        <dbReference type="EMBL" id="CAE8585012.1"/>
    </source>
</evidence>
<evidence type="ECO:0000313" key="4">
    <source>
        <dbReference type="Proteomes" id="UP000654075"/>
    </source>
</evidence>
<dbReference type="Proteomes" id="UP000654075">
    <property type="component" value="Unassembled WGS sequence"/>
</dbReference>
<organism evidence="3 4">
    <name type="scientific">Polarella glacialis</name>
    <name type="common">Dinoflagellate</name>
    <dbReference type="NCBI Taxonomy" id="89957"/>
    <lineage>
        <taxon>Eukaryota</taxon>
        <taxon>Sar</taxon>
        <taxon>Alveolata</taxon>
        <taxon>Dinophyceae</taxon>
        <taxon>Suessiales</taxon>
        <taxon>Suessiaceae</taxon>
        <taxon>Polarella</taxon>
    </lineage>
</organism>
<feature type="transmembrane region" description="Helical" evidence="2">
    <location>
        <begin position="75"/>
        <end position="97"/>
    </location>
</feature>
<protein>
    <submittedName>
        <fullName evidence="3">Uncharacterized protein</fullName>
    </submittedName>
</protein>
<name>A0A813DEV7_POLGL</name>
<sequence length="136" mass="14460">MKPPDGHELLGMLGGSCCCCGCCCCCHRCCCCCCCCSKAESTKRSKEPPGADQNAAGHTRGQSFDAKPKEGTPGLLLLLLFLFVVVVVLLLLLLIYVTQTTTIRGSKQNFPALCHGSAGVLETSKNPMQTTTTKQK</sequence>
<keyword evidence="2" id="KW-0812">Transmembrane</keyword>
<accession>A0A813DEV7</accession>
<proteinExistence type="predicted"/>
<gene>
    <name evidence="3" type="ORF">PGLA1383_LOCUS3936</name>
</gene>
<dbReference type="EMBL" id="CAJNNV010001417">
    <property type="protein sequence ID" value="CAE8585012.1"/>
    <property type="molecule type" value="Genomic_DNA"/>
</dbReference>